<feature type="compositionally biased region" description="Polar residues" evidence="6">
    <location>
        <begin position="122"/>
        <end position="157"/>
    </location>
</feature>
<gene>
    <name evidence="9" type="primary">OCIAD1</name>
</gene>
<dbReference type="GO" id="GO:2000736">
    <property type="term" value="P:regulation of stem cell differentiation"/>
    <property type="evidence" value="ECO:0007669"/>
    <property type="project" value="UniProtKB-UniRule"/>
</dbReference>
<dbReference type="PANTHER" id="PTHR13336:SF4">
    <property type="entry name" value="OCIA DOMAIN-CONTAINING PROTEIN 1"/>
    <property type="match status" value="1"/>
</dbReference>
<dbReference type="PANTHER" id="PTHR13336">
    <property type="entry name" value="OVARIAN CARCINOMA IMMUNOREACTIVE ANTIGEN"/>
    <property type="match status" value="1"/>
</dbReference>
<dbReference type="InterPro" id="IPR009764">
    <property type="entry name" value="OCIA_dom"/>
</dbReference>
<dbReference type="InterPro" id="IPR040187">
    <property type="entry name" value="OCAD1/2"/>
</dbReference>
<feature type="compositionally biased region" description="Basic and acidic residues" evidence="6">
    <location>
        <begin position="194"/>
        <end position="222"/>
    </location>
</feature>
<evidence type="ECO:0000256" key="6">
    <source>
        <dbReference type="SAM" id="MobiDB-lite"/>
    </source>
</evidence>
<dbReference type="GeneID" id="109322007"/>
<dbReference type="CTD" id="54940"/>
<dbReference type="Proteomes" id="UP000594220">
    <property type="component" value="Unplaced"/>
</dbReference>
<keyword evidence="7" id="KW-0472">Membrane</keyword>
<evidence type="ECO:0000256" key="3">
    <source>
        <dbReference type="ARBA" id="ARBA00037952"/>
    </source>
</evidence>
<feature type="region of interest" description="Disordered" evidence="6">
    <location>
        <begin position="120"/>
        <end position="157"/>
    </location>
</feature>
<organism evidence="9 10">
    <name type="scientific">Crocodylus porosus</name>
    <name type="common">Saltwater crocodile</name>
    <name type="synonym">Estuarine crocodile</name>
    <dbReference type="NCBI Taxonomy" id="8502"/>
    <lineage>
        <taxon>Eukaryota</taxon>
        <taxon>Metazoa</taxon>
        <taxon>Chordata</taxon>
        <taxon>Craniata</taxon>
        <taxon>Vertebrata</taxon>
        <taxon>Euteleostomi</taxon>
        <taxon>Archelosauria</taxon>
        <taxon>Archosauria</taxon>
        <taxon>Crocodylia</taxon>
        <taxon>Longirostres</taxon>
        <taxon>Crocodylidae</taxon>
        <taxon>Crocodylus</taxon>
    </lineage>
</organism>
<evidence type="ECO:0000313" key="9">
    <source>
        <dbReference type="Ensembl" id="ENSCPRP00005014114.1"/>
    </source>
</evidence>
<name>A0A7M4FX30_CROPO</name>
<evidence type="ECO:0000313" key="10">
    <source>
        <dbReference type="Proteomes" id="UP000594220"/>
    </source>
</evidence>
<evidence type="ECO:0000256" key="1">
    <source>
        <dbReference type="ARBA" id="ARBA00004177"/>
    </source>
</evidence>
<comment type="subunit">
    <text evidence="5">Interacts with STAT3.</text>
</comment>
<keyword evidence="7" id="KW-1133">Transmembrane helix</keyword>
<proteinExistence type="inferred from homology"/>
<keyword evidence="2 5" id="KW-0967">Endosome</keyword>
<dbReference type="AlphaFoldDB" id="A0A7M4FX30"/>
<dbReference type="GeneTree" id="ENSGT00530000063690"/>
<sequence length="248" mass="28370">MEESHAEPRRHPVPEAWMRYTPTEEEKRLLSECKHESFWYRSAPYSIICMLITSHLMKRGVFEAKSRLAVAAKLAYAGFFGYVAGRISYMPACREKFKRLETSPLTEFIQKGPRCLTDDYSSENSKLTDEPSQSSFGPAPTTEVTLPSSYSEEHSSTGQFFSNYEPVPFSASVNESSPMGITDRGDQEPVSLQEETKRKAVSYEELRNKNREAYKEALKEKQSPVQSSQEKPFRKEAKVNKYGDAWDE</sequence>
<comment type="domain">
    <text evidence="5">The OCIA domain is necessary and sufficient for endosomal localization.</text>
</comment>
<reference evidence="9" key="2">
    <citation type="submission" date="2025-09" db="UniProtKB">
        <authorList>
            <consortium name="Ensembl"/>
        </authorList>
    </citation>
    <scope>IDENTIFICATION</scope>
</reference>
<evidence type="ECO:0000259" key="8">
    <source>
        <dbReference type="Pfam" id="PF07051"/>
    </source>
</evidence>
<dbReference type="OrthoDB" id="6513616at2759"/>
<comment type="similarity">
    <text evidence="3 5">Belongs to the OCIAD1 family.</text>
</comment>
<evidence type="ECO:0000256" key="4">
    <source>
        <dbReference type="ARBA" id="ARBA00040877"/>
    </source>
</evidence>
<evidence type="ECO:0000256" key="5">
    <source>
        <dbReference type="RuleBase" id="RU369066"/>
    </source>
</evidence>
<protein>
    <recommendedName>
        <fullName evidence="4 5">OCIA domain-containing protein 1</fullName>
    </recommendedName>
</protein>
<accession>A0A7M4FX30</accession>
<feature type="domain" description="OCIA" evidence="8">
    <location>
        <begin position="18"/>
        <end position="104"/>
    </location>
</feature>
<feature type="compositionally biased region" description="Basic and acidic residues" evidence="6">
    <location>
        <begin position="231"/>
        <end position="241"/>
    </location>
</feature>
<keyword evidence="7" id="KW-0812">Transmembrane</keyword>
<comment type="subcellular location">
    <subcellularLocation>
        <location evidence="1 5">Endosome</location>
    </subcellularLocation>
</comment>
<evidence type="ECO:0000256" key="7">
    <source>
        <dbReference type="SAM" id="Phobius"/>
    </source>
</evidence>
<comment type="function">
    <text evidence="5">Maintains stem cell potency. Increases STAT3 phosphorylation and controls ERK phosphorylation. May act as a scaffold, increasing STAT3 recruitment onto endosomes.</text>
</comment>
<dbReference type="RefSeq" id="XP_019408325.1">
    <property type="nucleotide sequence ID" value="XM_019552780.1"/>
</dbReference>
<feature type="region of interest" description="Disordered" evidence="6">
    <location>
        <begin position="172"/>
        <end position="248"/>
    </location>
</feature>
<evidence type="ECO:0000256" key="2">
    <source>
        <dbReference type="ARBA" id="ARBA00022753"/>
    </source>
</evidence>
<dbReference type="GO" id="GO:0005768">
    <property type="term" value="C:endosome"/>
    <property type="evidence" value="ECO:0007669"/>
    <property type="project" value="UniProtKB-SubCell"/>
</dbReference>
<dbReference type="Pfam" id="PF07051">
    <property type="entry name" value="OCIA"/>
    <property type="match status" value="1"/>
</dbReference>
<dbReference type="OMA" id="TYEVMLP"/>
<reference evidence="9" key="1">
    <citation type="submission" date="2025-08" db="UniProtKB">
        <authorList>
            <consortium name="Ensembl"/>
        </authorList>
    </citation>
    <scope>IDENTIFICATION</scope>
</reference>
<dbReference type="KEGG" id="cpoo:109322007"/>
<dbReference type="Ensembl" id="ENSCPRT00005016582.1">
    <property type="protein sequence ID" value="ENSCPRP00005014114.1"/>
    <property type="gene ID" value="ENSCPRG00005009942.1"/>
</dbReference>
<keyword evidence="10" id="KW-1185">Reference proteome</keyword>
<feature type="transmembrane region" description="Helical" evidence="7">
    <location>
        <begin position="68"/>
        <end position="89"/>
    </location>
</feature>